<accession>A0A0C3S1L2</accession>
<dbReference type="AlphaFoldDB" id="A0A0C3S1L2"/>
<evidence type="ECO:0000313" key="2">
    <source>
        <dbReference type="EMBL" id="KIP01375.1"/>
    </source>
</evidence>
<dbReference type="EMBL" id="KN840805">
    <property type="protein sequence ID" value="KIP01375.1"/>
    <property type="molecule type" value="Genomic_DNA"/>
</dbReference>
<protein>
    <submittedName>
        <fullName evidence="2">Uncharacterized protein</fullName>
    </submittedName>
</protein>
<feature type="region of interest" description="Disordered" evidence="1">
    <location>
        <begin position="238"/>
        <end position="274"/>
    </location>
</feature>
<name>A0A0C3S1L2_PHLG1</name>
<dbReference type="OrthoDB" id="427452at2759"/>
<proteinExistence type="predicted"/>
<dbReference type="HOGENOM" id="CLU_931004_0_0_1"/>
<dbReference type="Proteomes" id="UP000053257">
    <property type="component" value="Unassembled WGS sequence"/>
</dbReference>
<keyword evidence="3" id="KW-1185">Reference proteome</keyword>
<evidence type="ECO:0000313" key="3">
    <source>
        <dbReference type="Proteomes" id="UP000053257"/>
    </source>
</evidence>
<evidence type="ECO:0000256" key="1">
    <source>
        <dbReference type="SAM" id="MobiDB-lite"/>
    </source>
</evidence>
<gene>
    <name evidence="2" type="ORF">PHLGIDRAFT_123403</name>
</gene>
<feature type="compositionally biased region" description="Basic and acidic residues" evidence="1">
    <location>
        <begin position="247"/>
        <end position="258"/>
    </location>
</feature>
<organism evidence="2 3">
    <name type="scientific">Phlebiopsis gigantea (strain 11061_1 CR5-6)</name>
    <name type="common">White-rot fungus</name>
    <name type="synonym">Peniophora gigantea</name>
    <dbReference type="NCBI Taxonomy" id="745531"/>
    <lineage>
        <taxon>Eukaryota</taxon>
        <taxon>Fungi</taxon>
        <taxon>Dikarya</taxon>
        <taxon>Basidiomycota</taxon>
        <taxon>Agaricomycotina</taxon>
        <taxon>Agaricomycetes</taxon>
        <taxon>Polyporales</taxon>
        <taxon>Phanerochaetaceae</taxon>
        <taxon>Phlebiopsis</taxon>
    </lineage>
</organism>
<reference evidence="2 3" key="1">
    <citation type="journal article" date="2014" name="PLoS Genet.">
        <title>Analysis of the Phlebiopsis gigantea genome, transcriptome and secretome provides insight into its pioneer colonization strategies of wood.</title>
        <authorList>
            <person name="Hori C."/>
            <person name="Ishida T."/>
            <person name="Igarashi K."/>
            <person name="Samejima M."/>
            <person name="Suzuki H."/>
            <person name="Master E."/>
            <person name="Ferreira P."/>
            <person name="Ruiz-Duenas F.J."/>
            <person name="Held B."/>
            <person name="Canessa P."/>
            <person name="Larrondo L.F."/>
            <person name="Schmoll M."/>
            <person name="Druzhinina I.S."/>
            <person name="Kubicek C.P."/>
            <person name="Gaskell J.A."/>
            <person name="Kersten P."/>
            <person name="St John F."/>
            <person name="Glasner J."/>
            <person name="Sabat G."/>
            <person name="Splinter BonDurant S."/>
            <person name="Syed K."/>
            <person name="Yadav J."/>
            <person name="Mgbeahuruike A.C."/>
            <person name="Kovalchuk A."/>
            <person name="Asiegbu F.O."/>
            <person name="Lackner G."/>
            <person name="Hoffmeister D."/>
            <person name="Rencoret J."/>
            <person name="Gutierrez A."/>
            <person name="Sun H."/>
            <person name="Lindquist E."/>
            <person name="Barry K."/>
            <person name="Riley R."/>
            <person name="Grigoriev I.V."/>
            <person name="Henrissat B."/>
            <person name="Kues U."/>
            <person name="Berka R.M."/>
            <person name="Martinez A.T."/>
            <person name="Covert S.F."/>
            <person name="Blanchette R.A."/>
            <person name="Cullen D."/>
        </authorList>
    </citation>
    <scope>NUCLEOTIDE SEQUENCE [LARGE SCALE GENOMIC DNA]</scope>
    <source>
        <strain evidence="2 3">11061_1 CR5-6</strain>
    </source>
</reference>
<dbReference type="STRING" id="745531.A0A0C3S1L2"/>
<sequence>MSSCFGVPIDISAPASAPPVSSQPAATAVSITISSQPATSSSQALASSLDALATCSISQERQHACLSVLYVTAGGARAVPVPGRVLALMLFMPHNSPPTACMLSRIACAGTFPIPTFAALSKMRATSAETCFPFISLIPYTMVKCFFFEYVVNLFYRHVFTAPKSSYSMTSQLGATFTSGYAVSSLMGKAEHKGKSIGAVASEGGVVPVALSRKMTPTDGSSNEGGTQELWTRRCQQAASGVNKRQHQADNKERDRRVPSGLALTSPKQRNNESVWRVRAIADAADGCAGYREENEAET</sequence>